<dbReference type="Pfam" id="PF00756">
    <property type="entry name" value="Esterase"/>
    <property type="match status" value="1"/>
</dbReference>
<dbReference type="Proteomes" id="UP001595453">
    <property type="component" value="Unassembled WGS sequence"/>
</dbReference>
<dbReference type="SUPFAM" id="SSF48452">
    <property type="entry name" value="TPR-like"/>
    <property type="match status" value="1"/>
</dbReference>
<reference evidence="3" key="1">
    <citation type="journal article" date="2019" name="Int. J. Syst. Evol. Microbiol.">
        <title>The Global Catalogue of Microorganisms (GCM) 10K type strain sequencing project: providing services to taxonomists for standard genome sequencing and annotation.</title>
        <authorList>
            <consortium name="The Broad Institute Genomics Platform"/>
            <consortium name="The Broad Institute Genome Sequencing Center for Infectious Disease"/>
            <person name="Wu L."/>
            <person name="Ma J."/>
        </authorList>
    </citation>
    <scope>NUCLEOTIDE SEQUENCE [LARGE SCALE GENOMIC DNA]</scope>
    <source>
        <strain evidence="3">KCTC 42730</strain>
    </source>
</reference>
<sequence>MYQLIKHFAFCLLLCVITSVNAIEAKLDTLSLDSKLLKRTVPLSLYLPFNYDAERKTPYPLLITAAGDSQINVLLSQIDWLSHVDFGPMPQVLVLRMPAVVEQDKFDTAKGERNALLGEVLAQEALPMLSQQYNLAPFHILEGFSTAGNVALDLFSRYPKLYQAAVITSPALELADDAWRTAVIERLQKNLAKRSLFVSLGSFSGNKPHFLSLQQALVGHDASQFSDLSKDNYIGGHSLGFLLGISRLFADREIVDFAVFAKEGVEGVLQFHQKLAAKYGYSLDPTDNLKGLASYYYQHQQLAAGDAVYQHLLTQQPSDVLLHVRKGQALHASAYVEQAKQTFRKALQLAEQQQNQEAQQFITRLLAQ</sequence>
<feature type="signal peptide" evidence="1">
    <location>
        <begin position="1"/>
        <end position="22"/>
    </location>
</feature>
<feature type="chain" id="PRO_5047420351" evidence="1">
    <location>
        <begin position="23"/>
        <end position="368"/>
    </location>
</feature>
<dbReference type="InterPro" id="IPR011990">
    <property type="entry name" value="TPR-like_helical_dom_sf"/>
</dbReference>
<dbReference type="InterPro" id="IPR029058">
    <property type="entry name" value="AB_hydrolase_fold"/>
</dbReference>
<dbReference type="Gene3D" id="3.40.50.1820">
    <property type="entry name" value="alpha/beta hydrolase"/>
    <property type="match status" value="1"/>
</dbReference>
<dbReference type="EMBL" id="JBHRSD010000029">
    <property type="protein sequence ID" value="MFC3034073.1"/>
    <property type="molecule type" value="Genomic_DNA"/>
</dbReference>
<organism evidence="2 3">
    <name type="scientific">Pseudoalteromonas fenneropenaei</name>
    <dbReference type="NCBI Taxonomy" id="1737459"/>
    <lineage>
        <taxon>Bacteria</taxon>
        <taxon>Pseudomonadati</taxon>
        <taxon>Pseudomonadota</taxon>
        <taxon>Gammaproteobacteria</taxon>
        <taxon>Alteromonadales</taxon>
        <taxon>Pseudoalteromonadaceae</taxon>
        <taxon>Pseudoalteromonas</taxon>
    </lineage>
</organism>
<proteinExistence type="predicted"/>
<dbReference type="GO" id="GO:0016787">
    <property type="term" value="F:hydrolase activity"/>
    <property type="evidence" value="ECO:0007669"/>
    <property type="project" value="UniProtKB-KW"/>
</dbReference>
<evidence type="ECO:0000313" key="3">
    <source>
        <dbReference type="Proteomes" id="UP001595453"/>
    </source>
</evidence>
<evidence type="ECO:0000313" key="2">
    <source>
        <dbReference type="EMBL" id="MFC3034073.1"/>
    </source>
</evidence>
<keyword evidence="2" id="KW-0378">Hydrolase</keyword>
<comment type="caution">
    <text evidence="2">The sequence shown here is derived from an EMBL/GenBank/DDBJ whole genome shotgun (WGS) entry which is preliminary data.</text>
</comment>
<keyword evidence="1" id="KW-0732">Signal</keyword>
<name>A0ABV7CNG9_9GAMM</name>
<gene>
    <name evidence="2" type="ORF">ACFOEE_16330</name>
</gene>
<keyword evidence="3" id="KW-1185">Reference proteome</keyword>
<dbReference type="RefSeq" id="WP_377126659.1">
    <property type="nucleotide sequence ID" value="NZ_JBHRSD010000029.1"/>
</dbReference>
<dbReference type="SUPFAM" id="SSF53474">
    <property type="entry name" value="alpha/beta-Hydrolases"/>
    <property type="match status" value="1"/>
</dbReference>
<evidence type="ECO:0000256" key="1">
    <source>
        <dbReference type="SAM" id="SignalP"/>
    </source>
</evidence>
<accession>A0ABV7CNG9</accession>
<protein>
    <submittedName>
        <fullName evidence="2">Alpha/beta hydrolase-fold protein</fullName>
    </submittedName>
</protein>
<dbReference type="Gene3D" id="1.25.40.10">
    <property type="entry name" value="Tetratricopeptide repeat domain"/>
    <property type="match status" value="1"/>
</dbReference>
<dbReference type="InterPro" id="IPR000801">
    <property type="entry name" value="Esterase-like"/>
</dbReference>